<accession>A0A4V0ZB15</accession>
<organism evidence="2 3">
    <name type="scientific">Janibacter limosus</name>
    <dbReference type="NCBI Taxonomy" id="53458"/>
    <lineage>
        <taxon>Bacteria</taxon>
        <taxon>Bacillati</taxon>
        <taxon>Actinomycetota</taxon>
        <taxon>Actinomycetes</taxon>
        <taxon>Micrococcales</taxon>
        <taxon>Intrasporangiaceae</taxon>
        <taxon>Janibacter</taxon>
    </lineage>
</organism>
<reference evidence="2 3" key="1">
    <citation type="submission" date="2019-02" db="EMBL/GenBank/DDBJ databases">
        <title>Genomic data mining of an Antarctic deep-sea actinobacterium, Janibacterlimosus P3-3-X1.</title>
        <authorList>
            <person name="Liao L."/>
            <person name="Chen B."/>
        </authorList>
    </citation>
    <scope>NUCLEOTIDE SEQUENCE [LARGE SCALE GENOMIC DNA]</scope>
    <source>
        <strain evidence="2 3">P3-3-X1</strain>
    </source>
</reference>
<evidence type="ECO:0000256" key="1">
    <source>
        <dbReference type="SAM" id="SignalP"/>
    </source>
</evidence>
<proteinExistence type="predicted"/>
<dbReference type="RefSeq" id="WP_130629639.1">
    <property type="nucleotide sequence ID" value="NZ_CP036164.1"/>
</dbReference>
<evidence type="ECO:0000313" key="3">
    <source>
        <dbReference type="Proteomes" id="UP000290408"/>
    </source>
</evidence>
<dbReference type="AlphaFoldDB" id="A0A4V0ZB15"/>
<protein>
    <submittedName>
        <fullName evidence="2">Uncharacterized protein</fullName>
    </submittedName>
</protein>
<keyword evidence="1" id="KW-0732">Signal</keyword>
<gene>
    <name evidence="2" type="ORF">EXU32_09240</name>
</gene>
<feature type="signal peptide" evidence="1">
    <location>
        <begin position="1"/>
        <end position="22"/>
    </location>
</feature>
<dbReference type="OrthoDB" id="4871246at2"/>
<name>A0A4V0ZB15_9MICO</name>
<keyword evidence="3" id="KW-1185">Reference proteome</keyword>
<dbReference type="PROSITE" id="PS51257">
    <property type="entry name" value="PROKAR_LIPOPROTEIN"/>
    <property type="match status" value="1"/>
</dbReference>
<dbReference type="EMBL" id="CP036164">
    <property type="protein sequence ID" value="QBF46418.1"/>
    <property type="molecule type" value="Genomic_DNA"/>
</dbReference>
<sequence length="196" mass="19819">MAASVRAVATGVAALALTGCSASLGSSDGATTGTGDNSSFTAAGVEHIEDEGRAVIDLRAPITATDLGAGDGQVLRDVDVRGEDPIDVTVRGSRGDLVVPADVIRVLVGADGSEVQSIALFEDQDDTAALTTRLKTVGDTVGVDGSALDSYVASVGEGRQEVWLNGGESLGFTVGLHPVDEPDGEHVLEYQLTAPG</sequence>
<feature type="chain" id="PRO_5039099889" evidence="1">
    <location>
        <begin position="23"/>
        <end position="196"/>
    </location>
</feature>
<evidence type="ECO:0000313" key="2">
    <source>
        <dbReference type="EMBL" id="QBF46418.1"/>
    </source>
</evidence>
<dbReference type="Proteomes" id="UP000290408">
    <property type="component" value="Chromosome"/>
</dbReference>
<dbReference type="KEGG" id="jli:EXU32_09240"/>